<dbReference type="Proteomes" id="UP000275078">
    <property type="component" value="Unassembled WGS sequence"/>
</dbReference>
<name>A0A3N4IJ41_ASCIM</name>
<reference evidence="3 4" key="1">
    <citation type="journal article" date="2018" name="Nat. Ecol. Evol.">
        <title>Pezizomycetes genomes reveal the molecular basis of ectomycorrhizal truffle lifestyle.</title>
        <authorList>
            <person name="Murat C."/>
            <person name="Payen T."/>
            <person name="Noel B."/>
            <person name="Kuo A."/>
            <person name="Morin E."/>
            <person name="Chen J."/>
            <person name="Kohler A."/>
            <person name="Krizsan K."/>
            <person name="Balestrini R."/>
            <person name="Da Silva C."/>
            <person name="Montanini B."/>
            <person name="Hainaut M."/>
            <person name="Levati E."/>
            <person name="Barry K.W."/>
            <person name="Belfiori B."/>
            <person name="Cichocki N."/>
            <person name="Clum A."/>
            <person name="Dockter R.B."/>
            <person name="Fauchery L."/>
            <person name="Guy J."/>
            <person name="Iotti M."/>
            <person name="Le Tacon F."/>
            <person name="Lindquist E.A."/>
            <person name="Lipzen A."/>
            <person name="Malagnac F."/>
            <person name="Mello A."/>
            <person name="Molinier V."/>
            <person name="Miyauchi S."/>
            <person name="Poulain J."/>
            <person name="Riccioni C."/>
            <person name="Rubini A."/>
            <person name="Sitrit Y."/>
            <person name="Splivallo R."/>
            <person name="Traeger S."/>
            <person name="Wang M."/>
            <person name="Zifcakova L."/>
            <person name="Wipf D."/>
            <person name="Zambonelli A."/>
            <person name="Paolocci F."/>
            <person name="Nowrousian M."/>
            <person name="Ottonello S."/>
            <person name="Baldrian P."/>
            <person name="Spatafora J.W."/>
            <person name="Henrissat B."/>
            <person name="Nagy L.G."/>
            <person name="Aury J.M."/>
            <person name="Wincker P."/>
            <person name="Grigoriev I.V."/>
            <person name="Bonfante P."/>
            <person name="Martin F.M."/>
        </authorList>
    </citation>
    <scope>NUCLEOTIDE SEQUENCE [LARGE SCALE GENOMIC DNA]</scope>
    <source>
        <strain evidence="3 4">RN42</strain>
    </source>
</reference>
<evidence type="ECO:0000313" key="3">
    <source>
        <dbReference type="EMBL" id="RPA85869.1"/>
    </source>
</evidence>
<proteinExistence type="predicted"/>
<feature type="compositionally biased region" description="Polar residues" evidence="1">
    <location>
        <begin position="112"/>
        <end position="123"/>
    </location>
</feature>
<dbReference type="AlphaFoldDB" id="A0A3N4IJ41"/>
<evidence type="ECO:0000313" key="4">
    <source>
        <dbReference type="Proteomes" id="UP000275078"/>
    </source>
</evidence>
<protein>
    <submittedName>
        <fullName evidence="3">Uncharacterized protein</fullName>
    </submittedName>
</protein>
<keyword evidence="4" id="KW-1185">Reference proteome</keyword>
<keyword evidence="2" id="KW-0472">Membrane</keyword>
<evidence type="ECO:0000256" key="1">
    <source>
        <dbReference type="SAM" id="MobiDB-lite"/>
    </source>
</evidence>
<dbReference type="EMBL" id="ML119652">
    <property type="protein sequence ID" value="RPA85869.1"/>
    <property type="molecule type" value="Genomic_DNA"/>
</dbReference>
<evidence type="ECO:0000256" key="2">
    <source>
        <dbReference type="SAM" id="Phobius"/>
    </source>
</evidence>
<accession>A0A3N4IJ41</accession>
<keyword evidence="2" id="KW-1133">Transmembrane helix</keyword>
<feature type="transmembrane region" description="Helical" evidence="2">
    <location>
        <begin position="163"/>
        <end position="184"/>
    </location>
</feature>
<feature type="compositionally biased region" description="Basic and acidic residues" evidence="1">
    <location>
        <begin position="68"/>
        <end position="77"/>
    </location>
</feature>
<feature type="region of interest" description="Disordered" evidence="1">
    <location>
        <begin position="1"/>
        <end position="24"/>
    </location>
</feature>
<sequence length="209" mass="22819">MEDQVEATERVARQPAAPTSPCLSNSMNTVLGWVLAYHVQSRQPDWNPLQGPNPLDIIFSQLSPQGQKTRDLEKSADKSASGNTDNAVEATNPALSTPPPTYQPTVKLAGTHPSTSITRNAQATPSNVTIHLGSLPIGNFTHISGGMGTNSPVRRKWSDNKKLVWFLFFLAFTAGIVIPLAIFAHELKPHAHHHDYDGEDGEIIEVFHQ</sequence>
<feature type="region of interest" description="Disordered" evidence="1">
    <location>
        <begin position="64"/>
        <end position="123"/>
    </location>
</feature>
<keyword evidence="2" id="KW-0812">Transmembrane</keyword>
<organism evidence="3 4">
    <name type="scientific">Ascobolus immersus RN42</name>
    <dbReference type="NCBI Taxonomy" id="1160509"/>
    <lineage>
        <taxon>Eukaryota</taxon>
        <taxon>Fungi</taxon>
        <taxon>Dikarya</taxon>
        <taxon>Ascomycota</taxon>
        <taxon>Pezizomycotina</taxon>
        <taxon>Pezizomycetes</taxon>
        <taxon>Pezizales</taxon>
        <taxon>Ascobolaceae</taxon>
        <taxon>Ascobolus</taxon>
    </lineage>
</organism>
<gene>
    <name evidence="3" type="ORF">BJ508DRAFT_322461</name>
</gene>